<dbReference type="AlphaFoldDB" id="A0A0F3N836"/>
<organism evidence="1 2">
    <name type="scientific">Anaplasma phagocytophilum str. ApMUC09</name>
    <dbReference type="NCBI Taxonomy" id="1359152"/>
    <lineage>
        <taxon>Bacteria</taxon>
        <taxon>Pseudomonadati</taxon>
        <taxon>Pseudomonadota</taxon>
        <taxon>Alphaproteobacteria</taxon>
        <taxon>Rickettsiales</taxon>
        <taxon>Anaplasmataceae</taxon>
        <taxon>Anaplasma</taxon>
        <taxon>phagocytophilum group</taxon>
    </lineage>
</organism>
<proteinExistence type="predicted"/>
<evidence type="ECO:0000313" key="2">
    <source>
        <dbReference type="Proteomes" id="UP000033441"/>
    </source>
</evidence>
<accession>A0A0F3N836</accession>
<reference evidence="1 2" key="1">
    <citation type="submission" date="2015-02" db="EMBL/GenBank/DDBJ databases">
        <title>Genome Sequencing of Rickettsiales.</title>
        <authorList>
            <person name="Daugherty S.C."/>
            <person name="Su Q."/>
            <person name="Abolude K."/>
            <person name="Beier-Sexton M."/>
            <person name="Carlyon J.A."/>
            <person name="Carter R."/>
            <person name="Day N.P."/>
            <person name="Dumler S.J."/>
            <person name="Dyachenko V."/>
            <person name="Godinez A."/>
            <person name="Kurtti T.J."/>
            <person name="Lichay M."/>
            <person name="Mullins K.E."/>
            <person name="Ott S."/>
            <person name="Pappas-Brown V."/>
            <person name="Paris D.H."/>
            <person name="Patel P."/>
            <person name="Richards A.L."/>
            <person name="Sadzewicz L."/>
            <person name="Sears K."/>
            <person name="Seidman D."/>
            <person name="Sengamalay N."/>
            <person name="Stenos J."/>
            <person name="Tallon L.J."/>
            <person name="Vincent G."/>
            <person name="Fraser C.M."/>
            <person name="Munderloh U."/>
            <person name="Dunning-Hotopp J.C."/>
        </authorList>
    </citation>
    <scope>NUCLEOTIDE SEQUENCE [LARGE SCALE GENOMIC DNA]</scope>
    <source>
        <strain evidence="1 2">ApMUC09</strain>
    </source>
</reference>
<protein>
    <submittedName>
        <fullName evidence="1">Uncharacterized protein</fullName>
    </submittedName>
</protein>
<dbReference type="EMBL" id="LANV01000001">
    <property type="protein sequence ID" value="KJV64205.1"/>
    <property type="molecule type" value="Genomic_DNA"/>
</dbReference>
<gene>
    <name evidence="1" type="ORF">APHMUC_0598</name>
</gene>
<dbReference type="Proteomes" id="UP000033441">
    <property type="component" value="Unassembled WGS sequence"/>
</dbReference>
<sequence length="41" mass="4604">MPVYFNFCEVSETCPLRCVRLFGSCLWGASKVRGISSESLM</sequence>
<comment type="caution">
    <text evidence="1">The sequence shown here is derived from an EMBL/GenBank/DDBJ whole genome shotgun (WGS) entry which is preliminary data.</text>
</comment>
<evidence type="ECO:0000313" key="1">
    <source>
        <dbReference type="EMBL" id="KJV64205.1"/>
    </source>
</evidence>
<name>A0A0F3N836_ANAPH</name>
<dbReference type="PATRIC" id="fig|1359152.3.peg.635"/>